<name>A0A1P8WC74_9PLAN</name>
<proteinExistence type="predicted"/>
<reference evidence="3 4" key="1">
    <citation type="journal article" date="2016" name="Front. Microbiol.">
        <title>Fuerstia marisgermanicae gen. nov., sp. nov., an Unusual Member of the Phylum Planctomycetes from the German Wadden Sea.</title>
        <authorList>
            <person name="Kohn T."/>
            <person name="Heuer A."/>
            <person name="Jogler M."/>
            <person name="Vollmers J."/>
            <person name="Boedeker C."/>
            <person name="Bunk B."/>
            <person name="Rast P."/>
            <person name="Borchert D."/>
            <person name="Glockner I."/>
            <person name="Freese H.M."/>
            <person name="Klenk H.P."/>
            <person name="Overmann J."/>
            <person name="Kaster A.K."/>
            <person name="Rohde M."/>
            <person name="Wiegand S."/>
            <person name="Jogler C."/>
        </authorList>
    </citation>
    <scope>NUCLEOTIDE SEQUENCE [LARGE SCALE GENOMIC DNA]</scope>
    <source>
        <strain evidence="3 4">NH11</strain>
    </source>
</reference>
<evidence type="ECO:0000256" key="2">
    <source>
        <dbReference type="PIRSR" id="PIRSR011396-2"/>
    </source>
</evidence>
<dbReference type="PIRSF" id="PIRSF011396">
    <property type="entry name" value="Trp_halogenase"/>
    <property type="match status" value="1"/>
</dbReference>
<dbReference type="Proteomes" id="UP000187735">
    <property type="component" value="Chromosome"/>
</dbReference>
<keyword evidence="3" id="KW-0560">Oxidoreductase</keyword>
<dbReference type="GO" id="GO:0000166">
    <property type="term" value="F:nucleotide binding"/>
    <property type="evidence" value="ECO:0007669"/>
    <property type="project" value="UniProtKB-KW"/>
</dbReference>
<dbReference type="PANTHER" id="PTHR43747">
    <property type="entry name" value="FAD-BINDING PROTEIN"/>
    <property type="match status" value="1"/>
</dbReference>
<dbReference type="InterPro" id="IPR006905">
    <property type="entry name" value="Flavin_halogenase"/>
</dbReference>
<evidence type="ECO:0000256" key="1">
    <source>
        <dbReference type="PIRSR" id="PIRSR011396-1"/>
    </source>
</evidence>
<evidence type="ECO:0000313" key="3">
    <source>
        <dbReference type="EMBL" id="APZ91655.1"/>
    </source>
</evidence>
<feature type="binding site" evidence="2">
    <location>
        <position position="193"/>
    </location>
    <ligand>
        <name>FAD</name>
        <dbReference type="ChEBI" id="CHEBI:57692"/>
    </ligand>
</feature>
<dbReference type="STRING" id="1891926.Fuma_01246"/>
<dbReference type="InterPro" id="IPR050816">
    <property type="entry name" value="Flavin-dep_Halogenase_NPB"/>
</dbReference>
<feature type="binding site" evidence="2">
    <location>
        <begin position="25"/>
        <end position="28"/>
    </location>
    <ligand>
        <name>FAD</name>
        <dbReference type="ChEBI" id="CHEBI:57692"/>
    </ligand>
</feature>
<organism evidence="3 4">
    <name type="scientific">Fuerstiella marisgermanici</name>
    <dbReference type="NCBI Taxonomy" id="1891926"/>
    <lineage>
        <taxon>Bacteria</taxon>
        <taxon>Pseudomonadati</taxon>
        <taxon>Planctomycetota</taxon>
        <taxon>Planctomycetia</taxon>
        <taxon>Planctomycetales</taxon>
        <taxon>Planctomycetaceae</taxon>
        <taxon>Fuerstiella</taxon>
    </lineage>
</organism>
<keyword evidence="4" id="KW-1185">Reference proteome</keyword>
<dbReference type="GO" id="GO:0004497">
    <property type="term" value="F:monooxygenase activity"/>
    <property type="evidence" value="ECO:0007669"/>
    <property type="project" value="InterPro"/>
</dbReference>
<dbReference type="RefSeq" id="WP_077023381.1">
    <property type="nucleotide sequence ID" value="NZ_CP017641.1"/>
</dbReference>
<sequence length="517" mass="56520">MATQTFQNQNNRENLSASRIAIVGGGTAGWMTAALLSHSLSRSECHVTIIDDGKGGIGVGEATIPSIVQLVRTLGGDEAEFLRGCDATWKLGIQFCDWKSDGQTAWHPFGQCGAQIDQRDLFSYWLADQQRPYHSYSVNWAAALAGKSPHARNSLSPIAATGAYAFHLDAAKLAQWLKLRSVANGVEVVGHRVREIVTDDSGQISAVTLDDGSSVAGDLFVDCSGFNSLLMSRRPQEEWVDASEQLLCDRAVTMRLPATKVKAPYTTAKAMSAGWAWDIPLMNRRGVGYVYSSQFVSDDEAAAELQQHVGVTDSAETDTPAFLSMKVGRRVNAWSENVVANGLAAGFVEPLESSGLHLIQTGVERLLKYFPTAKSSQASEAALRTAYNSETAIQFDEIVDFVQLHYLLNDRDEPFWKAAKAAPLSSALQHRLRLYDEIGMLDQLQASAFPDASYYYLLAGNGRLPKRPAALSLAVDKDRLQFVLRAILDQNRNALRELPLHEEMLQQVHATSVAKAS</sequence>
<dbReference type="InterPro" id="IPR036188">
    <property type="entry name" value="FAD/NAD-bd_sf"/>
</dbReference>
<dbReference type="Gene3D" id="3.50.50.60">
    <property type="entry name" value="FAD/NAD(P)-binding domain"/>
    <property type="match status" value="1"/>
</dbReference>
<feature type="binding site" evidence="2">
    <location>
        <position position="352"/>
    </location>
    <ligand>
        <name>L-tryptophan</name>
        <dbReference type="ChEBI" id="CHEBI:57912"/>
    </ligand>
</feature>
<dbReference type="KEGG" id="fmr:Fuma_01246"/>
<dbReference type="InterPro" id="IPR033856">
    <property type="entry name" value="Trp_halogen"/>
</dbReference>
<feature type="binding site" evidence="2">
    <location>
        <position position="343"/>
    </location>
    <ligand>
        <name>FAD</name>
        <dbReference type="ChEBI" id="CHEBI:57692"/>
    </ligand>
</feature>
<keyword evidence="2" id="KW-0285">Flavoprotein</keyword>
<evidence type="ECO:0000313" key="4">
    <source>
        <dbReference type="Proteomes" id="UP000187735"/>
    </source>
</evidence>
<keyword evidence="2" id="KW-0274">FAD</keyword>
<protein>
    <submittedName>
        <fullName evidence="3">Flavin-dependent tryptophan halogenase RebH</fullName>
        <ecNumber evidence="3">1.14.19.9</ecNumber>
    </submittedName>
</protein>
<dbReference type="OrthoDB" id="462203at2"/>
<accession>A0A1P8WC74</accession>
<dbReference type="AlphaFoldDB" id="A0A1P8WC74"/>
<gene>
    <name evidence="3" type="primary">rebH_2</name>
    <name evidence="3" type="ORF">Fuma_01246</name>
</gene>
<dbReference type="Pfam" id="PF04820">
    <property type="entry name" value="Trp_halogenase"/>
    <property type="match status" value="1"/>
</dbReference>
<feature type="active site" evidence="1">
    <location>
        <position position="90"/>
    </location>
</feature>
<dbReference type="PANTHER" id="PTHR43747:SF4">
    <property type="entry name" value="FLAVIN-DEPENDENT TRYPTOPHAN HALOGENASE"/>
    <property type="match status" value="1"/>
</dbReference>
<dbReference type="SUPFAM" id="SSF51905">
    <property type="entry name" value="FAD/NAD(P)-binding domain"/>
    <property type="match status" value="1"/>
</dbReference>
<dbReference type="EMBL" id="CP017641">
    <property type="protein sequence ID" value="APZ91655.1"/>
    <property type="molecule type" value="Genomic_DNA"/>
</dbReference>
<keyword evidence="2" id="KW-0547">Nucleotide-binding</keyword>
<feature type="binding site" evidence="2">
    <location>
        <position position="90"/>
    </location>
    <ligand>
        <name>7-chloro-L-tryptophan</name>
        <dbReference type="ChEBI" id="CHEBI:58713"/>
    </ligand>
</feature>
<dbReference type="EC" id="1.14.19.9" evidence="3"/>